<evidence type="ECO:0000313" key="1">
    <source>
        <dbReference type="EMBL" id="GAI13891.1"/>
    </source>
</evidence>
<name>X1M715_9ZZZZ</name>
<gene>
    <name evidence="1" type="ORF">S06H3_22360</name>
</gene>
<protein>
    <submittedName>
        <fullName evidence="1">Uncharacterized protein</fullName>
    </submittedName>
</protein>
<comment type="caution">
    <text evidence="1">The sequence shown here is derived from an EMBL/GenBank/DDBJ whole genome shotgun (WGS) entry which is preliminary data.</text>
</comment>
<proteinExistence type="predicted"/>
<sequence>DSELIKYFFNQDRDATNEIYNKCSVICDYILSNHNDYYLEIIRPDLKLFTSTVADIEKNFIKYYETLINEIDPSTKDWHLNKNDKIMRRRNLQFLNSIEFIEILAREEVQRLSSIARVKITEEEILRFAKFILENFRFPLFIKVEIIRRIIESGYNLSKKYRSNWFWDIQIASCVTTNKDINFIPYIFVTSDQGILKISEKNNLRDSVISKQDYFKLLQIDL</sequence>
<accession>X1M715</accession>
<feature type="non-terminal residue" evidence="1">
    <location>
        <position position="1"/>
    </location>
</feature>
<reference evidence="1" key="1">
    <citation type="journal article" date="2014" name="Front. Microbiol.">
        <title>High frequency of phylogenetically diverse reductive dehalogenase-homologous genes in deep subseafloor sedimentary metagenomes.</title>
        <authorList>
            <person name="Kawai M."/>
            <person name="Futagami T."/>
            <person name="Toyoda A."/>
            <person name="Takaki Y."/>
            <person name="Nishi S."/>
            <person name="Hori S."/>
            <person name="Arai W."/>
            <person name="Tsubouchi T."/>
            <person name="Morono Y."/>
            <person name="Uchiyama I."/>
            <person name="Ito T."/>
            <person name="Fujiyama A."/>
            <person name="Inagaki F."/>
            <person name="Takami H."/>
        </authorList>
    </citation>
    <scope>NUCLEOTIDE SEQUENCE</scope>
    <source>
        <strain evidence="1">Expedition CK06-06</strain>
    </source>
</reference>
<dbReference type="EMBL" id="BARV01011937">
    <property type="protein sequence ID" value="GAI13891.1"/>
    <property type="molecule type" value="Genomic_DNA"/>
</dbReference>
<dbReference type="AlphaFoldDB" id="X1M715"/>
<organism evidence="1">
    <name type="scientific">marine sediment metagenome</name>
    <dbReference type="NCBI Taxonomy" id="412755"/>
    <lineage>
        <taxon>unclassified sequences</taxon>
        <taxon>metagenomes</taxon>
        <taxon>ecological metagenomes</taxon>
    </lineage>
</organism>